<keyword evidence="5" id="KW-0547">Nucleotide-binding</keyword>
<dbReference type="Pfam" id="PF08448">
    <property type="entry name" value="PAS_4"/>
    <property type="match status" value="1"/>
</dbReference>
<dbReference type="PROSITE" id="PS50112">
    <property type="entry name" value="PAS"/>
    <property type="match status" value="1"/>
</dbReference>
<dbReference type="InterPro" id="IPR000014">
    <property type="entry name" value="PAS"/>
</dbReference>
<evidence type="ECO:0000256" key="6">
    <source>
        <dbReference type="ARBA" id="ARBA00022777"/>
    </source>
</evidence>
<evidence type="ECO:0000259" key="11">
    <source>
        <dbReference type="PROSITE" id="PS50113"/>
    </source>
</evidence>
<evidence type="ECO:0000256" key="7">
    <source>
        <dbReference type="ARBA" id="ARBA00022840"/>
    </source>
</evidence>
<dbReference type="CDD" id="cd00130">
    <property type="entry name" value="PAS"/>
    <property type="match status" value="1"/>
</dbReference>
<keyword evidence="4" id="KW-0808">Transferase</keyword>
<evidence type="ECO:0000256" key="2">
    <source>
        <dbReference type="ARBA" id="ARBA00012438"/>
    </source>
</evidence>
<feature type="domain" description="PAC" evidence="11">
    <location>
        <begin position="208"/>
        <end position="261"/>
    </location>
</feature>
<dbReference type="EC" id="2.7.13.3" evidence="2"/>
<dbReference type="SMART" id="SM00388">
    <property type="entry name" value="HisKA"/>
    <property type="match status" value="1"/>
</dbReference>
<dbReference type="InterPro" id="IPR035965">
    <property type="entry name" value="PAS-like_dom_sf"/>
</dbReference>
<comment type="caution">
    <text evidence="12">The sequence shown here is derived from an EMBL/GenBank/DDBJ whole genome shotgun (WGS) entry which is preliminary data.</text>
</comment>
<dbReference type="SUPFAM" id="SSF47384">
    <property type="entry name" value="Homodimeric domain of signal transducing histidine kinase"/>
    <property type="match status" value="1"/>
</dbReference>
<dbReference type="Pfam" id="PF13596">
    <property type="entry name" value="PAS_10"/>
    <property type="match status" value="1"/>
</dbReference>
<dbReference type="NCBIfam" id="TIGR00229">
    <property type="entry name" value="sensory_box"/>
    <property type="match status" value="2"/>
</dbReference>
<keyword evidence="3" id="KW-0597">Phosphoprotein</keyword>
<comment type="catalytic activity">
    <reaction evidence="1">
        <text>ATP + protein L-histidine = ADP + protein N-phospho-L-histidine.</text>
        <dbReference type="EC" id="2.7.13.3"/>
    </reaction>
</comment>
<keyword evidence="8" id="KW-0902">Two-component regulatory system</keyword>
<protein>
    <recommendedName>
        <fullName evidence="2">histidine kinase</fullName>
        <ecNumber evidence="2">2.7.13.3</ecNumber>
    </recommendedName>
</protein>
<feature type="domain" description="PAS" evidence="10">
    <location>
        <begin position="262"/>
        <end position="316"/>
    </location>
</feature>
<proteinExistence type="predicted"/>
<evidence type="ECO:0000313" key="12">
    <source>
        <dbReference type="EMBL" id="PIW16561.1"/>
    </source>
</evidence>
<gene>
    <name evidence="12" type="ORF">COW36_12400</name>
</gene>
<evidence type="ECO:0000256" key="1">
    <source>
        <dbReference type="ARBA" id="ARBA00000085"/>
    </source>
</evidence>
<reference evidence="12 13" key="1">
    <citation type="submission" date="2017-09" db="EMBL/GenBank/DDBJ databases">
        <title>Depth-based differentiation of microbial function through sediment-hosted aquifers and enrichment of novel symbionts in the deep terrestrial subsurface.</title>
        <authorList>
            <person name="Probst A.J."/>
            <person name="Ladd B."/>
            <person name="Jarett J.K."/>
            <person name="Geller-Mcgrath D.E."/>
            <person name="Sieber C.M."/>
            <person name="Emerson J.B."/>
            <person name="Anantharaman K."/>
            <person name="Thomas B.C."/>
            <person name="Malmstrom R."/>
            <person name="Stieglmeier M."/>
            <person name="Klingl A."/>
            <person name="Woyke T."/>
            <person name="Ryan C.M."/>
            <person name="Banfield J.F."/>
        </authorList>
    </citation>
    <scope>NUCLEOTIDE SEQUENCE [LARGE SCALE GENOMIC DNA]</scope>
    <source>
        <strain evidence="12">CG17_big_fil_post_rev_8_21_14_2_50_48_46</strain>
    </source>
</reference>
<dbReference type="InterPro" id="IPR000700">
    <property type="entry name" value="PAS-assoc_C"/>
</dbReference>
<dbReference type="AlphaFoldDB" id="A0A2M7G484"/>
<evidence type="ECO:0000259" key="10">
    <source>
        <dbReference type="PROSITE" id="PS50112"/>
    </source>
</evidence>
<dbReference type="PRINTS" id="PR00344">
    <property type="entry name" value="BCTRLSENSOR"/>
</dbReference>
<dbReference type="SMART" id="SM00387">
    <property type="entry name" value="HATPase_c"/>
    <property type="match status" value="1"/>
</dbReference>
<dbReference type="SMART" id="SM00091">
    <property type="entry name" value="PAS"/>
    <property type="match status" value="3"/>
</dbReference>
<dbReference type="InterPro" id="IPR036890">
    <property type="entry name" value="HATPase_C_sf"/>
</dbReference>
<accession>A0A2M7G484</accession>
<dbReference type="SUPFAM" id="SSF55874">
    <property type="entry name" value="ATPase domain of HSP90 chaperone/DNA topoisomerase II/histidine kinase"/>
    <property type="match status" value="1"/>
</dbReference>
<dbReference type="CDD" id="cd00082">
    <property type="entry name" value="HisKA"/>
    <property type="match status" value="1"/>
</dbReference>
<dbReference type="EMBL" id="PFFQ01000037">
    <property type="protein sequence ID" value="PIW16561.1"/>
    <property type="molecule type" value="Genomic_DNA"/>
</dbReference>
<dbReference type="GO" id="GO:0005524">
    <property type="term" value="F:ATP binding"/>
    <property type="evidence" value="ECO:0007669"/>
    <property type="project" value="UniProtKB-KW"/>
</dbReference>
<dbReference type="Pfam" id="PF13426">
    <property type="entry name" value="PAS_9"/>
    <property type="match status" value="1"/>
</dbReference>
<evidence type="ECO:0000256" key="4">
    <source>
        <dbReference type="ARBA" id="ARBA00022679"/>
    </source>
</evidence>
<dbReference type="PROSITE" id="PS50113">
    <property type="entry name" value="PAC"/>
    <property type="match status" value="1"/>
</dbReference>
<dbReference type="Gene3D" id="3.30.565.10">
    <property type="entry name" value="Histidine kinase-like ATPase, C-terminal domain"/>
    <property type="match status" value="1"/>
</dbReference>
<dbReference type="InterPro" id="IPR005467">
    <property type="entry name" value="His_kinase_dom"/>
</dbReference>
<dbReference type="Pfam" id="PF00512">
    <property type="entry name" value="HisKA"/>
    <property type="match status" value="1"/>
</dbReference>
<dbReference type="PANTHER" id="PTHR43065">
    <property type="entry name" value="SENSOR HISTIDINE KINASE"/>
    <property type="match status" value="1"/>
</dbReference>
<dbReference type="PANTHER" id="PTHR43065:SF46">
    <property type="entry name" value="C4-DICARBOXYLATE TRANSPORT SENSOR PROTEIN DCTB"/>
    <property type="match status" value="1"/>
</dbReference>
<evidence type="ECO:0000256" key="8">
    <source>
        <dbReference type="ARBA" id="ARBA00023012"/>
    </source>
</evidence>
<dbReference type="PROSITE" id="PS50109">
    <property type="entry name" value="HIS_KIN"/>
    <property type="match status" value="1"/>
</dbReference>
<evidence type="ECO:0000259" key="9">
    <source>
        <dbReference type="PROSITE" id="PS50109"/>
    </source>
</evidence>
<dbReference type="GO" id="GO:0000155">
    <property type="term" value="F:phosphorelay sensor kinase activity"/>
    <property type="evidence" value="ECO:0007669"/>
    <property type="project" value="InterPro"/>
</dbReference>
<dbReference type="Gene3D" id="1.10.287.130">
    <property type="match status" value="1"/>
</dbReference>
<evidence type="ECO:0000313" key="13">
    <source>
        <dbReference type="Proteomes" id="UP000231019"/>
    </source>
</evidence>
<evidence type="ECO:0000256" key="3">
    <source>
        <dbReference type="ARBA" id="ARBA00022553"/>
    </source>
</evidence>
<name>A0A2M7G484_9BACT</name>
<organism evidence="12 13">
    <name type="scientific">bacterium (Candidatus Blackallbacteria) CG17_big_fil_post_rev_8_21_14_2_50_48_46</name>
    <dbReference type="NCBI Taxonomy" id="2014261"/>
    <lineage>
        <taxon>Bacteria</taxon>
        <taxon>Candidatus Blackallbacteria</taxon>
    </lineage>
</organism>
<dbReference type="InterPro" id="IPR036097">
    <property type="entry name" value="HisK_dim/P_sf"/>
</dbReference>
<keyword evidence="7" id="KW-0067">ATP-binding</keyword>
<dbReference type="Proteomes" id="UP000231019">
    <property type="component" value="Unassembled WGS sequence"/>
</dbReference>
<sequence>MKRDKGLKVSYDTIMKSLGKTAVDFPVALFELDSMGCILSVNAFWQKLTGLHANEVLQKPWFDLVLSSEQPELESKWRSFCSQPEGHFEAFFTPKLTQPNVDFLLVKISHSAQGFLACLENRTELKQANQSNHHLREKIIALFRNSNQMIIMLDRKHRVTEFNHVAAISARQRFFREMEAGEDFINYVQPDRLDDFYSSFEQALTGQHVFKERIIHAPDGQAVSYEMSYSPIRDEQNQICGVCFTGLNIEAQKQMQVLLHHEQLFVSAILDTSSALILVLDQKGRIIRFNQACEKLSGYTFHEVQGKHFGFLLPKSERESYLKRFDDLQVKDFPISTQMPLVTRQAEIRSISWTGTVLLNVEGTVEYHVATGIDITESEKTSKALREHEEMLRQIQKLDAIGQLTGEIAHDFNNILAGIQGYAQLIEESLASGTVAAEHVHEIQRICEKARALTGQLLIFSRKHRPNPRPLNIEKLLLEMNPLFLPLLGENLQLHTDCAPNLPQILMEPTHLEQLVMNLVVNARDAMDKQGEIFIKTFLKDEKREIFVPLFGNRPAGKYLCISVKDQGTGIPVEIQEKIFAPFFTTKAEGTGLGLAIIYGIVTEYGGYILLNSSPQTGTCFEIYLPAMLSTPLSPASSSNLLILGLFEKDLESLENSLGPEYTYSALEIPQTAPPSGQRMISRLTVENIEKIHNWAKQARTPPQVLYLSGTEEQELALLPQLKPWEDILICPMDSFRLNKWLQA</sequence>
<dbReference type="InterPro" id="IPR004358">
    <property type="entry name" value="Sig_transdc_His_kin-like_C"/>
</dbReference>
<dbReference type="InterPro" id="IPR013656">
    <property type="entry name" value="PAS_4"/>
</dbReference>
<dbReference type="SUPFAM" id="SSF55785">
    <property type="entry name" value="PYP-like sensor domain (PAS domain)"/>
    <property type="match status" value="3"/>
</dbReference>
<dbReference type="InterPro" id="IPR003594">
    <property type="entry name" value="HATPase_dom"/>
</dbReference>
<feature type="domain" description="Histidine kinase" evidence="9">
    <location>
        <begin position="407"/>
        <end position="629"/>
    </location>
</feature>
<dbReference type="Gene3D" id="3.30.450.20">
    <property type="entry name" value="PAS domain"/>
    <property type="match status" value="3"/>
</dbReference>
<evidence type="ECO:0000256" key="5">
    <source>
        <dbReference type="ARBA" id="ARBA00022741"/>
    </source>
</evidence>
<dbReference type="Pfam" id="PF02518">
    <property type="entry name" value="HATPase_c"/>
    <property type="match status" value="1"/>
</dbReference>
<keyword evidence="6" id="KW-0418">Kinase</keyword>
<dbReference type="InterPro" id="IPR003661">
    <property type="entry name" value="HisK_dim/P_dom"/>
</dbReference>